<evidence type="ECO:0000313" key="2">
    <source>
        <dbReference type="EMBL" id="TCD65079.1"/>
    </source>
</evidence>
<reference evidence="2 3" key="1">
    <citation type="submission" date="2018-11" db="EMBL/GenBank/DDBJ databases">
        <title>Genome assembly of Steccherinum ochraceum LE-BIN_3174, the white-rot fungus of the Steccherinaceae family (The Residual Polyporoid clade, Polyporales, Basidiomycota).</title>
        <authorList>
            <person name="Fedorova T.V."/>
            <person name="Glazunova O.A."/>
            <person name="Landesman E.O."/>
            <person name="Moiseenko K.V."/>
            <person name="Psurtseva N.V."/>
            <person name="Savinova O.S."/>
            <person name="Shakhova N.V."/>
            <person name="Tyazhelova T.V."/>
            <person name="Vasina D.V."/>
        </authorList>
    </citation>
    <scope>NUCLEOTIDE SEQUENCE [LARGE SCALE GENOMIC DNA]</scope>
    <source>
        <strain evidence="2 3">LE-BIN_3174</strain>
    </source>
</reference>
<feature type="region of interest" description="Disordered" evidence="1">
    <location>
        <begin position="60"/>
        <end position="159"/>
    </location>
</feature>
<proteinExistence type="predicted"/>
<evidence type="ECO:0000256" key="1">
    <source>
        <dbReference type="SAM" id="MobiDB-lite"/>
    </source>
</evidence>
<dbReference type="EMBL" id="RWJN01000200">
    <property type="protein sequence ID" value="TCD65079.1"/>
    <property type="molecule type" value="Genomic_DNA"/>
</dbReference>
<feature type="compositionally biased region" description="Low complexity" evidence="1">
    <location>
        <begin position="116"/>
        <end position="140"/>
    </location>
</feature>
<dbReference type="AlphaFoldDB" id="A0A4R0RJC1"/>
<organism evidence="2 3">
    <name type="scientific">Steccherinum ochraceum</name>
    <dbReference type="NCBI Taxonomy" id="92696"/>
    <lineage>
        <taxon>Eukaryota</taxon>
        <taxon>Fungi</taxon>
        <taxon>Dikarya</taxon>
        <taxon>Basidiomycota</taxon>
        <taxon>Agaricomycotina</taxon>
        <taxon>Agaricomycetes</taxon>
        <taxon>Polyporales</taxon>
        <taxon>Steccherinaceae</taxon>
        <taxon>Steccherinum</taxon>
    </lineage>
</organism>
<sequence length="159" mass="17120">MRSNDGRVAIPHEVERDLLPFLMEHRDTLPSILRRWVVERIAVHAARDSGHDLVNVLGLPPSTSTLPEEPHHPALDGTMVRMQDALTPTNDPSRSHLPPSETGNSTPRSDTEVIQQSAHPEPSSSAASLAAVSLRQSSVAEESAPQAVQPAPLAESQTA</sequence>
<keyword evidence="3" id="KW-1185">Reference proteome</keyword>
<protein>
    <submittedName>
        <fullName evidence="2">Uncharacterized protein</fullName>
    </submittedName>
</protein>
<feature type="compositionally biased region" description="Polar residues" evidence="1">
    <location>
        <begin position="101"/>
        <end position="115"/>
    </location>
</feature>
<comment type="caution">
    <text evidence="2">The sequence shown here is derived from an EMBL/GenBank/DDBJ whole genome shotgun (WGS) entry which is preliminary data.</text>
</comment>
<dbReference type="Proteomes" id="UP000292702">
    <property type="component" value="Unassembled WGS sequence"/>
</dbReference>
<accession>A0A4R0RJC1</accession>
<evidence type="ECO:0000313" key="3">
    <source>
        <dbReference type="Proteomes" id="UP000292702"/>
    </source>
</evidence>
<gene>
    <name evidence="2" type="ORF">EIP91_003281</name>
</gene>
<name>A0A4R0RJC1_9APHY</name>